<dbReference type="PANTHER" id="PTHR43283">
    <property type="entry name" value="BETA-LACTAMASE-RELATED"/>
    <property type="match status" value="1"/>
</dbReference>
<dbReference type="SUPFAM" id="SSF56601">
    <property type="entry name" value="beta-lactamase/transpeptidase-like"/>
    <property type="match status" value="1"/>
</dbReference>
<feature type="domain" description="Beta-lactamase-related" evidence="1">
    <location>
        <begin position="45"/>
        <end position="294"/>
    </location>
</feature>
<dbReference type="PANTHER" id="PTHR43283:SF15">
    <property type="entry name" value="CONSERVED PROTEIN"/>
    <property type="match status" value="1"/>
</dbReference>
<keyword evidence="3" id="KW-1185">Reference proteome</keyword>
<sequence length="306" mass="32758">MQLLEKIGSITSTWDSVGFGGFVIDALGPDQAHSIEYFGDVGGSFRLASLSKMFSTYAWLVALEEGLASSSTRFEGLDFTIGDLLSHRSGLRFDSGGVVSDEIVDSVLSQGRASIAFERPLASRRIYSNIGFELLARILTYLSGFGFQDYVHEAVLAPLSLSNTSISSSVFPSAGRSGAAAGFVSSVVDLSLFAYEVMNPTLVSLRSRDFASSASQPGLGGILPGYGYFDDNSWGYGFEVKGEKSPHWSGSLTSTSTYGHFGASGTFLWCDPSLSLCVGLLTDRPFDSFAKVQWPALSKAIIQSLR</sequence>
<reference evidence="2 3" key="1">
    <citation type="submission" date="2015-01" db="EMBL/GenBank/DDBJ databases">
        <title>Draft genome of the acidophilic iron oxidizer Acidithrix ferrooxidans strain Py-F3.</title>
        <authorList>
            <person name="Poehlein A."/>
            <person name="Eisen S."/>
            <person name="Schloemann M."/>
            <person name="Johnson B.D."/>
            <person name="Daniel R."/>
            <person name="Muehling M."/>
        </authorList>
    </citation>
    <scope>NUCLEOTIDE SEQUENCE [LARGE SCALE GENOMIC DNA]</scope>
    <source>
        <strain evidence="2 3">Py-F3</strain>
    </source>
</reference>
<gene>
    <name evidence="2" type="primary">pbpE</name>
    <name evidence="2" type="ORF">AXFE_32970</name>
</gene>
<name>A0A0D8HDK5_9ACTN</name>
<dbReference type="InterPro" id="IPR012338">
    <property type="entry name" value="Beta-lactam/transpept-like"/>
</dbReference>
<comment type="caution">
    <text evidence="2">The sequence shown here is derived from an EMBL/GenBank/DDBJ whole genome shotgun (WGS) entry which is preliminary data.</text>
</comment>
<dbReference type="InterPro" id="IPR001466">
    <property type="entry name" value="Beta-lactam-related"/>
</dbReference>
<dbReference type="Pfam" id="PF00144">
    <property type="entry name" value="Beta-lactamase"/>
    <property type="match status" value="1"/>
</dbReference>
<dbReference type="InterPro" id="IPR050789">
    <property type="entry name" value="Diverse_Enzym_Activities"/>
</dbReference>
<proteinExistence type="predicted"/>
<organism evidence="2 3">
    <name type="scientific">Acidithrix ferrooxidans</name>
    <dbReference type="NCBI Taxonomy" id="1280514"/>
    <lineage>
        <taxon>Bacteria</taxon>
        <taxon>Bacillati</taxon>
        <taxon>Actinomycetota</taxon>
        <taxon>Acidimicrobiia</taxon>
        <taxon>Acidimicrobiales</taxon>
        <taxon>Acidimicrobiaceae</taxon>
        <taxon>Acidithrix</taxon>
    </lineage>
</organism>
<dbReference type="Proteomes" id="UP000032360">
    <property type="component" value="Unassembled WGS sequence"/>
</dbReference>
<evidence type="ECO:0000313" key="3">
    <source>
        <dbReference type="Proteomes" id="UP000032360"/>
    </source>
</evidence>
<protein>
    <submittedName>
        <fullName evidence="2">Penicillin-binding protein 4</fullName>
    </submittedName>
</protein>
<evidence type="ECO:0000259" key="1">
    <source>
        <dbReference type="Pfam" id="PF00144"/>
    </source>
</evidence>
<dbReference type="Gene3D" id="3.40.710.10">
    <property type="entry name" value="DD-peptidase/beta-lactamase superfamily"/>
    <property type="match status" value="1"/>
</dbReference>
<accession>A0A0D8HDK5</accession>
<dbReference type="STRING" id="1280514.AXFE_32970"/>
<dbReference type="AlphaFoldDB" id="A0A0D8HDK5"/>
<evidence type="ECO:0000313" key="2">
    <source>
        <dbReference type="EMBL" id="KJF15862.1"/>
    </source>
</evidence>
<dbReference type="EMBL" id="JXYS01000115">
    <property type="protein sequence ID" value="KJF15862.1"/>
    <property type="molecule type" value="Genomic_DNA"/>
</dbReference>